<name>L9L4Y8_TUPCH</name>
<feature type="compositionally biased region" description="Low complexity" evidence="1">
    <location>
        <begin position="64"/>
        <end position="79"/>
    </location>
</feature>
<dbReference type="InParanoid" id="L9L4Y8"/>
<dbReference type="STRING" id="246437.L9L4Y8"/>
<organism evidence="2 3">
    <name type="scientific">Tupaia chinensis</name>
    <name type="common">Chinese tree shrew</name>
    <name type="synonym">Tupaia belangeri chinensis</name>
    <dbReference type="NCBI Taxonomy" id="246437"/>
    <lineage>
        <taxon>Eukaryota</taxon>
        <taxon>Metazoa</taxon>
        <taxon>Chordata</taxon>
        <taxon>Craniata</taxon>
        <taxon>Vertebrata</taxon>
        <taxon>Euteleostomi</taxon>
        <taxon>Mammalia</taxon>
        <taxon>Eutheria</taxon>
        <taxon>Euarchontoglires</taxon>
        <taxon>Scandentia</taxon>
        <taxon>Tupaiidae</taxon>
        <taxon>Tupaia</taxon>
    </lineage>
</organism>
<reference evidence="3" key="1">
    <citation type="submission" date="2012-07" db="EMBL/GenBank/DDBJ databases">
        <title>Genome of the Chinese tree shrew, a rising model animal genetically related to primates.</title>
        <authorList>
            <person name="Zhang G."/>
            <person name="Fan Y."/>
            <person name="Yao Y."/>
            <person name="Huang Z."/>
        </authorList>
    </citation>
    <scope>NUCLEOTIDE SEQUENCE [LARGE SCALE GENOMIC DNA]</scope>
</reference>
<dbReference type="EMBL" id="KB320510">
    <property type="protein sequence ID" value="ELW70008.1"/>
    <property type="molecule type" value="Genomic_DNA"/>
</dbReference>
<gene>
    <name evidence="2" type="ORF">TREES_T100019290</name>
</gene>
<proteinExistence type="predicted"/>
<reference evidence="3" key="2">
    <citation type="journal article" date="2013" name="Nat. Commun.">
        <title>Genome of the Chinese tree shrew.</title>
        <authorList>
            <person name="Fan Y."/>
            <person name="Huang Z.Y."/>
            <person name="Cao C.C."/>
            <person name="Chen C.S."/>
            <person name="Chen Y.X."/>
            <person name="Fan D.D."/>
            <person name="He J."/>
            <person name="Hou H.L."/>
            <person name="Hu L."/>
            <person name="Hu X.T."/>
            <person name="Jiang X.T."/>
            <person name="Lai R."/>
            <person name="Lang Y.S."/>
            <person name="Liang B."/>
            <person name="Liao S.G."/>
            <person name="Mu D."/>
            <person name="Ma Y.Y."/>
            <person name="Niu Y.Y."/>
            <person name="Sun X.Q."/>
            <person name="Xia J.Q."/>
            <person name="Xiao J."/>
            <person name="Xiong Z.Q."/>
            <person name="Xu L."/>
            <person name="Yang L."/>
            <person name="Zhang Y."/>
            <person name="Zhao W."/>
            <person name="Zhao X.D."/>
            <person name="Zheng Y.T."/>
            <person name="Zhou J.M."/>
            <person name="Zhu Y.B."/>
            <person name="Zhang G.J."/>
            <person name="Wang J."/>
            <person name="Yao Y.G."/>
        </authorList>
    </citation>
    <scope>NUCLEOTIDE SEQUENCE [LARGE SCALE GENOMIC DNA]</scope>
</reference>
<evidence type="ECO:0000313" key="2">
    <source>
        <dbReference type="EMBL" id="ELW70008.1"/>
    </source>
</evidence>
<protein>
    <submittedName>
        <fullName evidence="2">Ras-specific guanine nucleotide-releasing factor 2</fullName>
    </submittedName>
</protein>
<feature type="region of interest" description="Disordered" evidence="1">
    <location>
        <begin position="57"/>
        <end position="95"/>
    </location>
</feature>
<evidence type="ECO:0000256" key="1">
    <source>
        <dbReference type="SAM" id="MobiDB-lite"/>
    </source>
</evidence>
<sequence>MQKSVRYNEGHALYLAFLARKEGTKRGFLGGVEPLAREVVRALPECALLLRGRAERPPGGHVPPGGLQLRAGARAAQGRRGTRRRPGRAGQAGHWSSRWPAFMTPVVSTSGPQSHHTELVLILKQTLRFAVFSA</sequence>
<dbReference type="AlphaFoldDB" id="L9L4Y8"/>
<accession>L9L4Y8</accession>
<keyword evidence="3" id="KW-1185">Reference proteome</keyword>
<dbReference type="Proteomes" id="UP000011518">
    <property type="component" value="Unassembled WGS sequence"/>
</dbReference>
<evidence type="ECO:0000313" key="3">
    <source>
        <dbReference type="Proteomes" id="UP000011518"/>
    </source>
</evidence>